<name>A0A165D8S2_EXIGL</name>
<feature type="domain" description="Glucose-methanol-choline oxidoreductase N-terminal" evidence="8">
    <location>
        <begin position="290"/>
        <end position="304"/>
    </location>
</feature>
<dbReference type="OrthoDB" id="269227at2759"/>
<dbReference type="Proteomes" id="UP000077266">
    <property type="component" value="Unassembled WGS sequence"/>
</dbReference>
<dbReference type="PANTHER" id="PTHR11552">
    <property type="entry name" value="GLUCOSE-METHANOL-CHOLINE GMC OXIDOREDUCTASE"/>
    <property type="match status" value="1"/>
</dbReference>
<feature type="binding site" evidence="7">
    <location>
        <position position="97"/>
    </location>
    <ligand>
        <name>FAD</name>
        <dbReference type="ChEBI" id="CHEBI:57692"/>
    </ligand>
</feature>
<gene>
    <name evidence="9" type="ORF">EXIGLDRAFT_624878</name>
</gene>
<evidence type="ECO:0000256" key="4">
    <source>
        <dbReference type="ARBA" id="ARBA00022729"/>
    </source>
</evidence>
<keyword evidence="5 7" id="KW-0274">FAD</keyword>
<keyword evidence="3" id="KW-0285">Flavoprotein</keyword>
<dbReference type="InterPro" id="IPR012132">
    <property type="entry name" value="GMC_OxRdtase"/>
</dbReference>
<feature type="binding site" evidence="7">
    <location>
        <position position="93"/>
    </location>
    <ligand>
        <name>FAD</name>
        <dbReference type="ChEBI" id="CHEBI:57692"/>
    </ligand>
</feature>
<dbReference type="InParanoid" id="A0A165D8S2"/>
<dbReference type="InterPro" id="IPR000172">
    <property type="entry name" value="GMC_OxRdtase_N"/>
</dbReference>
<organism evidence="9 10">
    <name type="scientific">Exidia glandulosa HHB12029</name>
    <dbReference type="NCBI Taxonomy" id="1314781"/>
    <lineage>
        <taxon>Eukaryota</taxon>
        <taxon>Fungi</taxon>
        <taxon>Dikarya</taxon>
        <taxon>Basidiomycota</taxon>
        <taxon>Agaricomycotina</taxon>
        <taxon>Agaricomycetes</taxon>
        <taxon>Auriculariales</taxon>
        <taxon>Exidiaceae</taxon>
        <taxon>Exidia</taxon>
    </lineage>
</organism>
<proteinExistence type="inferred from homology"/>
<evidence type="ECO:0000256" key="1">
    <source>
        <dbReference type="ARBA" id="ARBA00001974"/>
    </source>
</evidence>
<dbReference type="Gene3D" id="3.50.50.60">
    <property type="entry name" value="FAD/NAD(P)-binding domain"/>
    <property type="match status" value="1"/>
</dbReference>
<dbReference type="AlphaFoldDB" id="A0A165D8S2"/>
<dbReference type="InterPro" id="IPR007867">
    <property type="entry name" value="GMC_OxRtase_C"/>
</dbReference>
<dbReference type="PROSITE" id="PS00624">
    <property type="entry name" value="GMC_OXRED_2"/>
    <property type="match status" value="1"/>
</dbReference>
<dbReference type="PIRSF" id="PIRSF000137">
    <property type="entry name" value="Alcohol_oxidase"/>
    <property type="match status" value="1"/>
</dbReference>
<keyword evidence="10" id="KW-1185">Reference proteome</keyword>
<comment type="cofactor">
    <cofactor evidence="1 7">
        <name>FAD</name>
        <dbReference type="ChEBI" id="CHEBI:57692"/>
    </cofactor>
</comment>
<dbReference type="InterPro" id="IPR036188">
    <property type="entry name" value="FAD/NAD-bd_sf"/>
</dbReference>
<reference evidence="9 10" key="1">
    <citation type="journal article" date="2016" name="Mol. Biol. Evol.">
        <title>Comparative Genomics of Early-Diverging Mushroom-Forming Fungi Provides Insights into the Origins of Lignocellulose Decay Capabilities.</title>
        <authorList>
            <person name="Nagy L.G."/>
            <person name="Riley R."/>
            <person name="Tritt A."/>
            <person name="Adam C."/>
            <person name="Daum C."/>
            <person name="Floudas D."/>
            <person name="Sun H."/>
            <person name="Yadav J.S."/>
            <person name="Pangilinan J."/>
            <person name="Larsson K.H."/>
            <person name="Matsuura K."/>
            <person name="Barry K."/>
            <person name="Labutti K."/>
            <person name="Kuo R."/>
            <person name="Ohm R.A."/>
            <person name="Bhattacharya S.S."/>
            <person name="Shirouzu T."/>
            <person name="Yoshinaga Y."/>
            <person name="Martin F.M."/>
            <person name="Grigoriev I.V."/>
            <person name="Hibbett D.S."/>
        </authorList>
    </citation>
    <scope>NUCLEOTIDE SEQUENCE [LARGE SCALE GENOMIC DNA]</scope>
    <source>
        <strain evidence="9 10">HHB12029</strain>
    </source>
</reference>
<evidence type="ECO:0000256" key="6">
    <source>
        <dbReference type="ARBA" id="ARBA00023002"/>
    </source>
</evidence>
<evidence type="ECO:0000256" key="5">
    <source>
        <dbReference type="ARBA" id="ARBA00022827"/>
    </source>
</evidence>
<evidence type="ECO:0000313" key="10">
    <source>
        <dbReference type="Proteomes" id="UP000077266"/>
    </source>
</evidence>
<dbReference type="Gene3D" id="3.30.560.10">
    <property type="entry name" value="Glucose Oxidase, domain 3"/>
    <property type="match status" value="1"/>
</dbReference>
<accession>A0A165D8S2</accession>
<dbReference type="EMBL" id="KV426244">
    <property type="protein sequence ID" value="KZV84012.1"/>
    <property type="molecule type" value="Genomic_DNA"/>
</dbReference>
<evidence type="ECO:0000256" key="7">
    <source>
        <dbReference type="PIRSR" id="PIRSR000137-2"/>
    </source>
</evidence>
<protein>
    <submittedName>
        <fullName evidence="9">Alcohol oxidase</fullName>
    </submittedName>
</protein>
<evidence type="ECO:0000313" key="9">
    <source>
        <dbReference type="EMBL" id="KZV84012.1"/>
    </source>
</evidence>
<dbReference type="SUPFAM" id="SSF51905">
    <property type="entry name" value="FAD/NAD(P)-binding domain"/>
    <property type="match status" value="1"/>
</dbReference>
<dbReference type="PANTHER" id="PTHR11552:SF201">
    <property type="entry name" value="GLUCOSE-METHANOL-CHOLINE OXIDOREDUCTASE N-TERMINAL DOMAIN-CONTAINING PROTEIN"/>
    <property type="match status" value="1"/>
</dbReference>
<dbReference type="GO" id="GO:0050660">
    <property type="term" value="F:flavin adenine dinucleotide binding"/>
    <property type="evidence" value="ECO:0007669"/>
    <property type="project" value="InterPro"/>
</dbReference>
<keyword evidence="6" id="KW-0560">Oxidoreductase</keyword>
<dbReference type="SUPFAM" id="SSF54373">
    <property type="entry name" value="FAD-linked reductases, C-terminal domain"/>
    <property type="match status" value="1"/>
</dbReference>
<evidence type="ECO:0000259" key="8">
    <source>
        <dbReference type="PROSITE" id="PS00624"/>
    </source>
</evidence>
<keyword evidence="4" id="KW-0732">Signal</keyword>
<comment type="similarity">
    <text evidence="2">Belongs to the GMC oxidoreductase family.</text>
</comment>
<evidence type="ECO:0000256" key="2">
    <source>
        <dbReference type="ARBA" id="ARBA00010790"/>
    </source>
</evidence>
<dbReference type="GO" id="GO:0016614">
    <property type="term" value="F:oxidoreductase activity, acting on CH-OH group of donors"/>
    <property type="evidence" value="ECO:0007669"/>
    <property type="project" value="InterPro"/>
</dbReference>
<dbReference type="Pfam" id="PF05199">
    <property type="entry name" value="GMC_oxred_C"/>
    <property type="match status" value="1"/>
</dbReference>
<dbReference type="Pfam" id="PF00732">
    <property type="entry name" value="GMC_oxred_N"/>
    <property type="match status" value="1"/>
</dbReference>
<evidence type="ECO:0000256" key="3">
    <source>
        <dbReference type="ARBA" id="ARBA00022630"/>
    </source>
</evidence>
<feature type="binding site" evidence="7">
    <location>
        <begin position="539"/>
        <end position="540"/>
    </location>
    <ligand>
        <name>FAD</name>
        <dbReference type="ChEBI" id="CHEBI:57692"/>
    </ligand>
</feature>
<dbReference type="STRING" id="1314781.A0A165D8S2"/>
<sequence>MPIVSAEEFARTAFDYIVVGGGTAGLAIAARLSEDPDVVVGIIEAGEYQPDREDINVPGYFGRTIGSDIDWKFETVPQPGLNGRKLLMSRGKVLGGTSAVRLLEPGSGATSDLLAACSAWEQLGTPGWNWREMLQYMCKSETTVAPSEEFQETYSAKFNAACHGSSGPLVSSYPNWVNDKHTAFLSAARATGLSENLDPNNGDNVGAWTFNCGIDPRTATRSYAATAYWAPNADRANLLLVTSAQAFKITFVPPDSIDHEAPRVAQGVQFSCQGSVLYAKAGRDIVLSAGAIQTPQLLELSGIGDPAILGEHGIDCIVDLPGVGENLQDHIFVPITYEVADDCDTWDDARDPAKHAEIWGQYLQQKGMYSHMHSAVAMAGLPTIAGTQERMENIKAAAAQQLEDTAAPHAKQYTLLTEWLDQPSQAQAEIIQAPGFINFSSQPEDGKHYHTHISILLRPFSRGRVHIASPDPHAAPSIDPRYFSHPLDFDICMDIVRYSLRIMQTDPVAGYCVRSVHPGPDLSDAELEAYVRQQATTIWHAAGTAALLPRDDLGVVDEHLRVYGTANLHVVRTTSCQGAEMRITHRVARLMPLSSLW</sequence>